<sequence length="1783" mass="197893">MSQKQILSWYRKFELSALRLDLVGDYAGTSRFLIHGDSLLRHCFSDPRIDFSPGAFQLLHAVYVVEQLLQGFVRRKCVFDLVFLKEAAKMCIPTGQTDSCAKWLCAREIVIKHLLGLRREEGQTKVFGSVLDRDCQQWIAERRPLFVMATDGNDSRGAAVVSDDEDSGKDSDSDDASEHGLSGDEQSGAGEAGAAAGDSDDSDADEGNPEKVALCRIRLLLLRFMRLGYNIALLNRVQFDSGKIFTYIIDCSEHTLPLKHEVRGAPAATADPGAAAALPAADGAASPRESLTIHTLVKLLSPNNRRESLGQFASVFLLHTALLRQLSLEQRHPIISPRNHQKATADQFLTCFARIAAALLQDHCLGPAAPAGTGDLCDFVDGRLFLRLVAHGSGKIADPVRSVFLRLSGAVEAGLAAAGCSFKFQLPAAGAGVAMLTSGFQTPTLPLLPFSNPSFDPHLRSIGLEVDDFALDPHLQSIGLELDDSPLDSTASGAVYEEKTHWHNSKKLLTLGVPKKKPATRTILQSAPRGKGQPELDKWTKRQMGRARQREQRHLAQMQRYAASLTNSVNGILGDQKLILCDPKAPPEKQSNPSKRSEKPGTAGKPAKAAKDKRGKPSKPGSTVALSKADQIRLENAEKAAAKETKALLTAWKLLCQELETARDDEGGLERLDEHLKKIQKNLPKDRATPHEARFVELEIRVYKIRLLQKIWVGLLKHGHKQRGFAVLAALFDEARRALSSSVLTIKVQQILENLFKELGIARPPSSLSGAQLIKRDLSFKTKWDGTWGEDFELGMSSEEFQLLHCGPYMDRNMDSKPDPRVPFEPDGWQREVLDELDSDNSVFVVAPTSAGKTFISFHAMEKVLKADDDGLLVYVAPTKALVNQIAAEVISRFRKSYKTTGKTVWAIHTRDYRTNDPNNCQILVTVPHILSIMLLSPTNAEKWAPRVKRIIFDEVHSIGNADDGVVWEQLLLLAPCPIIALSATVGNPQEFNDWLQSTQRSLGFKLSMIKHVHRYSDLRKYVYSPPAPKATRKPFEGLQKCEKFGYMEGAPGLQTIHPVTSLVDASQEIPDDLALEPRDCLMLYKCMKELETEDYRIPVHLDYHRVFGSSGEVIKKAEVIIWEAELKAVLKQWMQDGKSPFKTLTAKLGSRLPTIKEAPQRAETDDGDNLSGDGSGKLKDPLVKWGTLQLLDTLHTENALPALIFSYDRELCASLCASLCKQLEQGEKEWRARDPHWRNKMEKWEAWKKAKASRGSRKTTVIPQGQTKADAMMELAQDEPDALQSFDPADPSPQFSFADTKKCSKAELEAEIEILDPELAASPVVKAFQRGIGIHHAGMNRRYRQAVETLFRKGYLRVVIATGTLALGINMPCKTVIFAGDSVYLTALNFRQAAGRAGRRGFDLLGNVVFHNIALPKAQRLISSRLPSLIGHFPICTSLVLRLFILLHNSKQSEHAKKCINSLLTQPRLILGSDSFKEQMLHHLRFSIEFLRRQQLVGPDGTPLNFAGLITHMYYHEDSAFALHAVLCSKYLHKLCQGIHTPGRRERICREIMLILSNIFLRKPLSKDSKVPRLPLLPKGVRKIVQRYNDATLRTYTTYVETYAKQYCNSADDVLPFSKLRCGGDGAAVGGTARSSFVALSGHTGGFADVADIVASVRSDIFLEGGSVPHLPVTDAGGGLNDYLYSFFKNGDIYKLERDNGIRRSDVWFVLKDFSLVLATIVAGLECHILYGSGAYFNVEDSRDDDDKPALEVPEDAEYRQVLIAFQLVKAEFMEKFKKIFA</sequence>
<organism evidence="8 9">
    <name type="scientific">Sphaerosporella brunnea</name>
    <dbReference type="NCBI Taxonomy" id="1250544"/>
    <lineage>
        <taxon>Eukaryota</taxon>
        <taxon>Fungi</taxon>
        <taxon>Dikarya</taxon>
        <taxon>Ascomycota</taxon>
        <taxon>Pezizomycotina</taxon>
        <taxon>Pezizomycetes</taxon>
        <taxon>Pezizales</taxon>
        <taxon>Pyronemataceae</taxon>
        <taxon>Sphaerosporella</taxon>
    </lineage>
</organism>
<dbReference type="CDD" id="cd18025">
    <property type="entry name" value="DEXHc_DDX60"/>
    <property type="match status" value="1"/>
</dbReference>
<dbReference type="CDD" id="cd18795">
    <property type="entry name" value="SF2_C_Ski2"/>
    <property type="match status" value="1"/>
</dbReference>
<dbReference type="Pfam" id="PF23002">
    <property type="entry name" value="PIN-like_DDX60"/>
    <property type="match status" value="1"/>
</dbReference>
<dbReference type="SMART" id="SM00487">
    <property type="entry name" value="DEXDc"/>
    <property type="match status" value="1"/>
</dbReference>
<dbReference type="PANTHER" id="PTHR44533:SF4">
    <property type="entry name" value="DEAD_H RNA HELICASE, PUTATIVE-RELATED"/>
    <property type="match status" value="1"/>
</dbReference>
<dbReference type="InterPro" id="IPR001650">
    <property type="entry name" value="Helicase_C-like"/>
</dbReference>
<dbReference type="InterPro" id="IPR011545">
    <property type="entry name" value="DEAD/DEAH_box_helicase_dom"/>
</dbReference>
<dbReference type="InterPro" id="IPR059032">
    <property type="entry name" value="WHD_DDX60"/>
</dbReference>
<evidence type="ECO:0000256" key="4">
    <source>
        <dbReference type="ARBA" id="ARBA00022840"/>
    </source>
</evidence>
<feature type="region of interest" description="Disordered" evidence="5">
    <location>
        <begin position="155"/>
        <end position="208"/>
    </location>
</feature>
<dbReference type="GO" id="GO:0016787">
    <property type="term" value="F:hydrolase activity"/>
    <property type="evidence" value="ECO:0007669"/>
    <property type="project" value="UniProtKB-KW"/>
</dbReference>
<keyword evidence="3" id="KW-0347">Helicase</keyword>
<keyword evidence="1" id="KW-0547">Nucleotide-binding</keyword>
<evidence type="ECO:0000313" key="9">
    <source>
        <dbReference type="Proteomes" id="UP000326924"/>
    </source>
</evidence>
<comment type="caution">
    <text evidence="8">The sequence shown here is derived from an EMBL/GenBank/DDBJ whole genome shotgun (WGS) entry which is preliminary data.</text>
</comment>
<protein>
    <recommendedName>
        <fullName evidence="10">P-loop containing nucleoside triphosphate hydrolase protein</fullName>
    </recommendedName>
</protein>
<dbReference type="Proteomes" id="UP000326924">
    <property type="component" value="Unassembled WGS sequence"/>
</dbReference>
<dbReference type="GO" id="GO:0005737">
    <property type="term" value="C:cytoplasm"/>
    <property type="evidence" value="ECO:0007669"/>
    <property type="project" value="TreeGrafter"/>
</dbReference>
<feature type="compositionally biased region" description="Low complexity" evidence="5">
    <location>
        <begin position="183"/>
        <end position="197"/>
    </location>
</feature>
<dbReference type="Pfam" id="PF00270">
    <property type="entry name" value="DEAD"/>
    <property type="match status" value="1"/>
</dbReference>
<dbReference type="PANTHER" id="PTHR44533">
    <property type="entry name" value="DEAD/H RNA HELICASE, PUTATIVE-RELATED"/>
    <property type="match status" value="1"/>
</dbReference>
<dbReference type="InParanoid" id="A0A5J5EG01"/>
<evidence type="ECO:0008006" key="10">
    <source>
        <dbReference type="Google" id="ProtNLM"/>
    </source>
</evidence>
<dbReference type="FunFam" id="3.40.50.300:FF:001039">
    <property type="entry name" value="ATP-dependent RNA helicase DDX60"/>
    <property type="match status" value="1"/>
</dbReference>
<feature type="compositionally biased region" description="Basic and acidic residues" evidence="5">
    <location>
        <begin position="168"/>
        <end position="182"/>
    </location>
</feature>
<dbReference type="OrthoDB" id="2320933at2759"/>
<evidence type="ECO:0000256" key="3">
    <source>
        <dbReference type="ARBA" id="ARBA00022806"/>
    </source>
</evidence>
<feature type="domain" description="Helicase C-terminal" evidence="7">
    <location>
        <begin position="1269"/>
        <end position="1442"/>
    </location>
</feature>
<feature type="region of interest" description="Disordered" evidence="5">
    <location>
        <begin position="517"/>
        <end position="556"/>
    </location>
</feature>
<dbReference type="InterPro" id="IPR014001">
    <property type="entry name" value="Helicase_ATP-bd"/>
</dbReference>
<keyword evidence="2" id="KW-0378">Hydrolase</keyword>
<feature type="domain" description="Helicase ATP-binding" evidence="6">
    <location>
        <begin position="834"/>
        <end position="1004"/>
    </location>
</feature>
<evidence type="ECO:0000256" key="2">
    <source>
        <dbReference type="ARBA" id="ARBA00022801"/>
    </source>
</evidence>
<dbReference type="InterPro" id="IPR052431">
    <property type="entry name" value="SKI2_subfamily_helicases"/>
</dbReference>
<dbReference type="Pfam" id="PF00271">
    <property type="entry name" value="Helicase_C"/>
    <property type="match status" value="1"/>
</dbReference>
<dbReference type="Gene3D" id="3.40.50.300">
    <property type="entry name" value="P-loop containing nucleotide triphosphate hydrolases"/>
    <property type="match status" value="2"/>
</dbReference>
<dbReference type="GO" id="GO:0003676">
    <property type="term" value="F:nucleic acid binding"/>
    <property type="evidence" value="ECO:0007669"/>
    <property type="project" value="InterPro"/>
</dbReference>
<evidence type="ECO:0000259" key="7">
    <source>
        <dbReference type="PROSITE" id="PS51194"/>
    </source>
</evidence>
<dbReference type="Pfam" id="PF26076">
    <property type="entry name" value="WHD_DDX60"/>
    <property type="match status" value="1"/>
</dbReference>
<accession>A0A5J5EG01</accession>
<feature type="region of interest" description="Disordered" evidence="5">
    <location>
        <begin position="582"/>
        <end position="626"/>
    </location>
</feature>
<evidence type="ECO:0000313" key="8">
    <source>
        <dbReference type="EMBL" id="KAA8894290.1"/>
    </source>
</evidence>
<keyword evidence="9" id="KW-1185">Reference proteome</keyword>
<dbReference type="InterPro" id="IPR055124">
    <property type="entry name" value="PIN-like_DDX60"/>
</dbReference>
<evidence type="ECO:0000259" key="6">
    <source>
        <dbReference type="PROSITE" id="PS51192"/>
    </source>
</evidence>
<dbReference type="GO" id="GO:0004386">
    <property type="term" value="F:helicase activity"/>
    <property type="evidence" value="ECO:0007669"/>
    <property type="project" value="UniProtKB-KW"/>
</dbReference>
<dbReference type="InterPro" id="IPR027417">
    <property type="entry name" value="P-loop_NTPase"/>
</dbReference>
<proteinExistence type="predicted"/>
<dbReference type="SMART" id="SM00490">
    <property type="entry name" value="HELICc"/>
    <property type="match status" value="1"/>
</dbReference>
<gene>
    <name evidence="8" type="ORF">FN846DRAFT_923075</name>
</gene>
<reference evidence="8 9" key="1">
    <citation type="submission" date="2019-09" db="EMBL/GenBank/DDBJ databases">
        <title>Draft genome of the ectomycorrhizal ascomycete Sphaerosporella brunnea.</title>
        <authorList>
            <consortium name="DOE Joint Genome Institute"/>
            <person name="Benucci G.M."/>
            <person name="Marozzi G."/>
            <person name="Antonielli L."/>
            <person name="Sanchez S."/>
            <person name="Marco P."/>
            <person name="Wang X."/>
            <person name="Falini L.B."/>
            <person name="Barry K."/>
            <person name="Haridas S."/>
            <person name="Lipzen A."/>
            <person name="Labutti K."/>
            <person name="Grigoriev I.V."/>
            <person name="Murat C."/>
            <person name="Martin F."/>
            <person name="Albertini E."/>
            <person name="Donnini D."/>
            <person name="Bonito G."/>
        </authorList>
    </citation>
    <scope>NUCLEOTIDE SEQUENCE [LARGE SCALE GENOMIC DNA]</scope>
    <source>
        <strain evidence="8 9">Sb_GMNB300</strain>
    </source>
</reference>
<dbReference type="GO" id="GO:0005524">
    <property type="term" value="F:ATP binding"/>
    <property type="evidence" value="ECO:0007669"/>
    <property type="project" value="UniProtKB-KW"/>
</dbReference>
<evidence type="ECO:0000256" key="1">
    <source>
        <dbReference type="ARBA" id="ARBA00022741"/>
    </source>
</evidence>
<keyword evidence="4" id="KW-0067">ATP-binding</keyword>
<dbReference type="PROSITE" id="PS51194">
    <property type="entry name" value="HELICASE_CTER"/>
    <property type="match status" value="1"/>
</dbReference>
<feature type="region of interest" description="Disordered" evidence="5">
    <location>
        <begin position="1156"/>
        <end position="1176"/>
    </location>
</feature>
<feature type="compositionally biased region" description="Acidic residues" evidence="5">
    <location>
        <begin position="198"/>
        <end position="207"/>
    </location>
</feature>
<name>A0A5J5EG01_9PEZI</name>
<evidence type="ECO:0000256" key="5">
    <source>
        <dbReference type="SAM" id="MobiDB-lite"/>
    </source>
</evidence>
<dbReference type="SUPFAM" id="SSF52540">
    <property type="entry name" value="P-loop containing nucleoside triphosphate hydrolases"/>
    <property type="match status" value="1"/>
</dbReference>
<dbReference type="PROSITE" id="PS51192">
    <property type="entry name" value="HELICASE_ATP_BIND_1"/>
    <property type="match status" value="1"/>
</dbReference>
<dbReference type="EMBL" id="VXIS01000350">
    <property type="protein sequence ID" value="KAA8894290.1"/>
    <property type="molecule type" value="Genomic_DNA"/>
</dbReference>